<evidence type="ECO:0000313" key="6">
    <source>
        <dbReference type="EMBL" id="KAJ5432270.1"/>
    </source>
</evidence>
<feature type="repeat" description="WD" evidence="3">
    <location>
        <begin position="279"/>
        <end position="320"/>
    </location>
</feature>
<feature type="repeat" description="WD" evidence="3">
    <location>
        <begin position="418"/>
        <end position="452"/>
    </location>
</feature>
<dbReference type="PANTHER" id="PTHR19848:SF8">
    <property type="entry name" value="F-BOX AND WD REPEAT DOMAIN CONTAINING 7"/>
    <property type="match status" value="1"/>
</dbReference>
<dbReference type="InterPro" id="IPR015943">
    <property type="entry name" value="WD40/YVTN_repeat-like_dom_sf"/>
</dbReference>
<feature type="repeat" description="WD" evidence="3">
    <location>
        <begin position="237"/>
        <end position="278"/>
    </location>
</feature>
<keyword evidence="1 3" id="KW-0853">WD repeat</keyword>
<sequence>MDSARPRTRRRESRDETPVKSSSDELAAGPGVDETKLRRGSWTKQKSFTPKRPKHHERQYRESESSDELAVDADEYWRGSRNRRSPSPINRHADSSSNDQSHGGSDEDRMSNGDEALAPAREDMSDRSSTPVPSVEAPLKPVQLNYKEKFVLRGHLRGVAAVQFSPDCSMIASGGADAAVKVWDTLTGRLIYTFEGHLAGISTLAWSPDGQWIASGSDDKTIRFWNVNTGRAHTKIFEGHHNYVYQIAFAPKGNILVSGSYDEAVFVWDVRRARVIRSLPAHSDPVAGIDVVHDGTLIVSCALDGLVRVWDTHSGQCLKTLVHEDNPPATCVKFSPNGKYILAWTLDGCVRMWNYVESRVIKTFQGHVNKKYSLSGCFGYYGSPEVKYNPPLAFAVSGSEDGAILCWDIVSKNILQRIEGHTDVVSSVHTGKLNGKRMIVSCGLDKTVRVWEETPENQDRNGSDASPIQVGTEITIQNGAAINGDDDGDNEMTDDPPEPSTETTPALTEDVTMT</sequence>
<reference evidence="6" key="1">
    <citation type="submission" date="2022-12" db="EMBL/GenBank/DDBJ databases">
        <authorList>
            <person name="Petersen C."/>
        </authorList>
    </citation>
    <scope>NUCLEOTIDE SEQUENCE</scope>
    <source>
        <strain evidence="6">IBT 16125</strain>
    </source>
</reference>
<evidence type="ECO:0000256" key="3">
    <source>
        <dbReference type="PROSITE-ProRule" id="PRU00221"/>
    </source>
</evidence>
<organism evidence="6 7">
    <name type="scientific">Penicillium daleae</name>
    <dbReference type="NCBI Taxonomy" id="63821"/>
    <lineage>
        <taxon>Eukaryota</taxon>
        <taxon>Fungi</taxon>
        <taxon>Dikarya</taxon>
        <taxon>Ascomycota</taxon>
        <taxon>Pezizomycotina</taxon>
        <taxon>Eurotiomycetes</taxon>
        <taxon>Eurotiomycetidae</taxon>
        <taxon>Eurotiales</taxon>
        <taxon>Aspergillaceae</taxon>
        <taxon>Penicillium</taxon>
    </lineage>
</organism>
<feature type="compositionally biased region" description="Acidic residues" evidence="4">
    <location>
        <begin position="65"/>
        <end position="74"/>
    </location>
</feature>
<evidence type="ECO:0000259" key="5">
    <source>
        <dbReference type="Pfam" id="PF25175"/>
    </source>
</evidence>
<dbReference type="InterPro" id="IPR019775">
    <property type="entry name" value="WD40_repeat_CS"/>
</dbReference>
<feature type="compositionally biased region" description="Basic residues" evidence="4">
    <location>
        <begin position="49"/>
        <end position="58"/>
    </location>
</feature>
<evidence type="ECO:0000256" key="2">
    <source>
        <dbReference type="ARBA" id="ARBA00022737"/>
    </source>
</evidence>
<reference evidence="6" key="2">
    <citation type="journal article" date="2023" name="IMA Fungus">
        <title>Comparative genomic study of the Penicillium genus elucidates a diverse pangenome and 15 lateral gene transfer events.</title>
        <authorList>
            <person name="Petersen C."/>
            <person name="Sorensen T."/>
            <person name="Nielsen M.R."/>
            <person name="Sondergaard T.E."/>
            <person name="Sorensen J.L."/>
            <person name="Fitzpatrick D.A."/>
            <person name="Frisvad J.C."/>
            <person name="Nielsen K.L."/>
        </authorList>
    </citation>
    <scope>NUCLEOTIDE SEQUENCE</scope>
    <source>
        <strain evidence="6">IBT 16125</strain>
    </source>
</reference>
<feature type="region of interest" description="Disordered" evidence="4">
    <location>
        <begin position="1"/>
        <end position="113"/>
    </location>
</feature>
<dbReference type="PRINTS" id="PR00320">
    <property type="entry name" value="GPROTEINBRPT"/>
</dbReference>
<proteinExistence type="predicted"/>
<feature type="compositionally biased region" description="Basic residues" evidence="4">
    <location>
        <begin position="1"/>
        <end position="11"/>
    </location>
</feature>
<protein>
    <submittedName>
        <fullName evidence="6">WD repeat-containing protein 5</fullName>
    </submittedName>
</protein>
<dbReference type="FunFam" id="2.130.10.10:FF:000510">
    <property type="entry name" value="WD repeat protein"/>
    <property type="match status" value="1"/>
</dbReference>
<gene>
    <name evidence="6" type="ORF">N7458_011426</name>
</gene>
<feature type="region of interest" description="Disordered" evidence="4">
    <location>
        <begin position="474"/>
        <end position="514"/>
    </location>
</feature>
<feature type="repeat" description="WD" evidence="3">
    <location>
        <begin position="194"/>
        <end position="235"/>
    </location>
</feature>
<dbReference type="PANTHER" id="PTHR19848">
    <property type="entry name" value="WD40 REPEAT PROTEIN"/>
    <property type="match status" value="1"/>
</dbReference>
<dbReference type="Proteomes" id="UP001213681">
    <property type="component" value="Unassembled WGS sequence"/>
</dbReference>
<keyword evidence="7" id="KW-1185">Reference proteome</keyword>
<accession>A0AAD6FXG4</accession>
<feature type="compositionally biased region" description="Acidic residues" evidence="4">
    <location>
        <begin position="484"/>
        <end position="497"/>
    </location>
</feature>
<name>A0AAD6FXG4_9EURO</name>
<dbReference type="InterPro" id="IPR036322">
    <property type="entry name" value="WD40_repeat_dom_sf"/>
</dbReference>
<dbReference type="GeneID" id="81605051"/>
<dbReference type="InterPro" id="IPR059122">
    <property type="entry name" value="Beta-prop_WDR5-like"/>
</dbReference>
<dbReference type="EMBL" id="JAPVEA010000009">
    <property type="protein sequence ID" value="KAJ5432270.1"/>
    <property type="molecule type" value="Genomic_DNA"/>
</dbReference>
<dbReference type="PROSITE" id="PS50294">
    <property type="entry name" value="WD_REPEATS_REGION"/>
    <property type="match status" value="4"/>
</dbReference>
<dbReference type="InterPro" id="IPR020472">
    <property type="entry name" value="WD40_PAC1"/>
</dbReference>
<dbReference type="CDD" id="cd00200">
    <property type="entry name" value="WD40"/>
    <property type="match status" value="1"/>
</dbReference>
<comment type="caution">
    <text evidence="6">The sequence shown here is derived from an EMBL/GenBank/DDBJ whole genome shotgun (WGS) entry which is preliminary data.</text>
</comment>
<dbReference type="AlphaFoldDB" id="A0AAD6FXG4"/>
<dbReference type="SUPFAM" id="SSF50978">
    <property type="entry name" value="WD40 repeat-like"/>
    <property type="match status" value="1"/>
</dbReference>
<dbReference type="SMART" id="SM00320">
    <property type="entry name" value="WD40"/>
    <property type="match status" value="7"/>
</dbReference>
<dbReference type="Gene3D" id="2.130.10.10">
    <property type="entry name" value="YVTN repeat-like/Quinoprotein amine dehydrogenase"/>
    <property type="match status" value="1"/>
</dbReference>
<keyword evidence="2" id="KW-0677">Repeat</keyword>
<feature type="domain" description="WDR5-like beta-propeller" evidence="5">
    <location>
        <begin position="152"/>
        <end position="452"/>
    </location>
</feature>
<feature type="repeat" description="WD" evidence="3">
    <location>
        <begin position="322"/>
        <end position="363"/>
    </location>
</feature>
<evidence type="ECO:0000256" key="4">
    <source>
        <dbReference type="SAM" id="MobiDB-lite"/>
    </source>
</evidence>
<feature type="repeat" description="WD" evidence="3">
    <location>
        <begin position="152"/>
        <end position="193"/>
    </location>
</feature>
<evidence type="ECO:0000256" key="1">
    <source>
        <dbReference type="ARBA" id="ARBA00022574"/>
    </source>
</evidence>
<dbReference type="PROSITE" id="PS50082">
    <property type="entry name" value="WD_REPEATS_2"/>
    <property type="match status" value="6"/>
</dbReference>
<dbReference type="PROSITE" id="PS00678">
    <property type="entry name" value="WD_REPEATS_1"/>
    <property type="match status" value="3"/>
</dbReference>
<dbReference type="Pfam" id="PF25175">
    <property type="entry name" value="Beta-prop_WDR5"/>
    <property type="match status" value="1"/>
</dbReference>
<dbReference type="RefSeq" id="XP_056759562.1">
    <property type="nucleotide sequence ID" value="XM_056914808.1"/>
</dbReference>
<dbReference type="InterPro" id="IPR001680">
    <property type="entry name" value="WD40_rpt"/>
</dbReference>
<evidence type="ECO:0000313" key="7">
    <source>
        <dbReference type="Proteomes" id="UP001213681"/>
    </source>
</evidence>